<evidence type="ECO:0000256" key="2">
    <source>
        <dbReference type="ARBA" id="ARBA00022630"/>
    </source>
</evidence>
<dbReference type="InterPro" id="IPR050416">
    <property type="entry name" value="FAD-linked_Oxidoreductase"/>
</dbReference>
<dbReference type="InterPro" id="IPR016169">
    <property type="entry name" value="FAD-bd_PCMH_sub2"/>
</dbReference>
<feature type="signal peptide" evidence="5">
    <location>
        <begin position="1"/>
        <end position="23"/>
    </location>
</feature>
<keyword evidence="3" id="KW-0274">FAD</keyword>
<comment type="caution">
    <text evidence="7">The sequence shown here is derived from an EMBL/GenBank/DDBJ whole genome shotgun (WGS) entry which is preliminary data.</text>
</comment>
<evidence type="ECO:0000313" key="7">
    <source>
        <dbReference type="EMBL" id="KAK6363449.1"/>
    </source>
</evidence>
<dbReference type="GO" id="GO:0016491">
    <property type="term" value="F:oxidoreductase activity"/>
    <property type="evidence" value="ECO:0007669"/>
    <property type="project" value="UniProtKB-KW"/>
</dbReference>
<comment type="similarity">
    <text evidence="1">Belongs to the oxygen-dependent FAD-linked oxidoreductase family.</text>
</comment>
<name>A0AAV9VU41_9PEZI</name>
<dbReference type="EMBL" id="JAVHNS010000001">
    <property type="protein sequence ID" value="KAK6363449.1"/>
    <property type="molecule type" value="Genomic_DNA"/>
</dbReference>
<evidence type="ECO:0000256" key="4">
    <source>
        <dbReference type="ARBA" id="ARBA00023002"/>
    </source>
</evidence>
<keyword evidence="8" id="KW-1185">Reference proteome</keyword>
<reference evidence="7 8" key="1">
    <citation type="submission" date="2019-10" db="EMBL/GenBank/DDBJ databases">
        <authorList>
            <person name="Palmer J.M."/>
        </authorList>
    </citation>
    <scope>NUCLEOTIDE SEQUENCE [LARGE SCALE GENOMIC DNA]</scope>
    <source>
        <strain evidence="7 8">TWF730</strain>
    </source>
</reference>
<dbReference type="SUPFAM" id="SSF56176">
    <property type="entry name" value="FAD-binding/transporter-associated domain-like"/>
    <property type="match status" value="1"/>
</dbReference>
<dbReference type="Proteomes" id="UP001373714">
    <property type="component" value="Unassembled WGS sequence"/>
</dbReference>
<dbReference type="GO" id="GO:0071949">
    <property type="term" value="F:FAD binding"/>
    <property type="evidence" value="ECO:0007669"/>
    <property type="project" value="InterPro"/>
</dbReference>
<evidence type="ECO:0000259" key="6">
    <source>
        <dbReference type="PROSITE" id="PS51387"/>
    </source>
</evidence>
<dbReference type="Pfam" id="PF01565">
    <property type="entry name" value="FAD_binding_4"/>
    <property type="match status" value="1"/>
</dbReference>
<dbReference type="AlphaFoldDB" id="A0AAV9VU41"/>
<feature type="chain" id="PRO_5043911722" description="FAD-binding PCMH-type domain-containing protein" evidence="5">
    <location>
        <begin position="24"/>
        <end position="506"/>
    </location>
</feature>
<dbReference type="PANTHER" id="PTHR42973:SF54">
    <property type="entry name" value="FAD-BINDING PCMH-TYPE DOMAIN-CONTAINING PROTEIN"/>
    <property type="match status" value="1"/>
</dbReference>
<protein>
    <recommendedName>
        <fullName evidence="6">FAD-binding PCMH-type domain-containing protein</fullName>
    </recommendedName>
</protein>
<sequence>MRSSLSIAFFLSTCALLLPEASATQTKPRICCRKLSAKFQGQGKVAYPDTANYLAQNKYWSESSFLTPTCIFSPSSANDVAEAVRLFSRNSCVFAIRGGSHMPNSGFSSTDNGVLISLTGLNKLNYDASRNVIAIGAGNKWTNVYNFLDPKNVTVLGGRNSDVGVSGFLLGGGISYLSNSYGWACDNVVEYEVVLADGRIVYASNNSNTDLLRSLRGGSSNFGVVTSFTAKVYNVGPNASGRVYFPESSIPQLFGPLYNYIVNQQAANPKYHIIPNFVKIGTAAPRASFTQFYAEAIDLASPPPVMNQWINGTIPLQSQAVVNRQDAGGLAKLFGADAPPANRSQWHVTSIIADAQLFQDIYNIWLETSQPYETIPGWFNSIAMQPIGTKYVEVSQTSGGNALGITAPLVVVSANVYWSNASDDATVRQFLGILFKKIKDAAKAAGKESKYEYLNYGAANQKPIASYGRESLRKLAKAKRKYDPYNVFGTLVEGGFKIPGFQAIHG</sequence>
<gene>
    <name evidence="7" type="ORF">TWF730_000879</name>
</gene>
<dbReference type="InterPro" id="IPR012951">
    <property type="entry name" value="BBE"/>
</dbReference>
<proteinExistence type="inferred from homology"/>
<organism evidence="7 8">
    <name type="scientific">Orbilia blumenaviensis</name>
    <dbReference type="NCBI Taxonomy" id="1796055"/>
    <lineage>
        <taxon>Eukaryota</taxon>
        <taxon>Fungi</taxon>
        <taxon>Dikarya</taxon>
        <taxon>Ascomycota</taxon>
        <taxon>Pezizomycotina</taxon>
        <taxon>Orbiliomycetes</taxon>
        <taxon>Orbiliales</taxon>
        <taxon>Orbiliaceae</taxon>
        <taxon>Orbilia</taxon>
    </lineage>
</organism>
<evidence type="ECO:0000256" key="1">
    <source>
        <dbReference type="ARBA" id="ARBA00005466"/>
    </source>
</evidence>
<keyword evidence="4" id="KW-0560">Oxidoreductase</keyword>
<evidence type="ECO:0000256" key="3">
    <source>
        <dbReference type="ARBA" id="ARBA00022827"/>
    </source>
</evidence>
<keyword evidence="2" id="KW-0285">Flavoprotein</keyword>
<evidence type="ECO:0000313" key="8">
    <source>
        <dbReference type="Proteomes" id="UP001373714"/>
    </source>
</evidence>
<accession>A0AAV9VU41</accession>
<dbReference type="PROSITE" id="PS51387">
    <property type="entry name" value="FAD_PCMH"/>
    <property type="match status" value="1"/>
</dbReference>
<dbReference type="PANTHER" id="PTHR42973">
    <property type="entry name" value="BINDING OXIDOREDUCTASE, PUTATIVE (AFU_ORTHOLOGUE AFUA_1G17690)-RELATED"/>
    <property type="match status" value="1"/>
</dbReference>
<feature type="domain" description="FAD-binding PCMH-type" evidence="6">
    <location>
        <begin position="64"/>
        <end position="235"/>
    </location>
</feature>
<dbReference type="InterPro" id="IPR016166">
    <property type="entry name" value="FAD-bd_PCMH"/>
</dbReference>
<dbReference type="Gene3D" id="3.30.465.10">
    <property type="match status" value="1"/>
</dbReference>
<evidence type="ECO:0000256" key="5">
    <source>
        <dbReference type="SAM" id="SignalP"/>
    </source>
</evidence>
<dbReference type="Pfam" id="PF08031">
    <property type="entry name" value="BBE"/>
    <property type="match status" value="1"/>
</dbReference>
<keyword evidence="5" id="KW-0732">Signal</keyword>
<dbReference type="InterPro" id="IPR006094">
    <property type="entry name" value="Oxid_FAD_bind_N"/>
</dbReference>
<dbReference type="InterPro" id="IPR036318">
    <property type="entry name" value="FAD-bd_PCMH-like_sf"/>
</dbReference>